<dbReference type="AlphaFoldDB" id="A0A2W2BEU0"/>
<comment type="caution">
    <text evidence="3">The sequence shown here is derived from an EMBL/GenBank/DDBJ whole genome shotgun (WGS) entry which is preliminary data.</text>
</comment>
<dbReference type="Gene3D" id="1.10.530.10">
    <property type="match status" value="1"/>
</dbReference>
<protein>
    <submittedName>
        <fullName evidence="3">Lytic transglycosylase domain-containing protein</fullName>
    </submittedName>
</protein>
<comment type="similarity">
    <text evidence="1">Belongs to the transglycosylase Slt family.</text>
</comment>
<name>A0A2W2BEU0_9BACT</name>
<dbReference type="CDD" id="cd16894">
    <property type="entry name" value="MltD-like"/>
    <property type="match status" value="1"/>
</dbReference>
<dbReference type="RefSeq" id="WP_110996995.1">
    <property type="nucleotide sequence ID" value="NZ_QKTW01000002.1"/>
</dbReference>
<sequence length="304" mass="34590">MKKTIGYFIAGAAAGAAFIAGLAFNRINDRDEMVTVKSDSRLQYKWYPPEMPSAMNFAGEKVPLDRWDVRERLQRELLFNYYMHGSTLYEVMLSTRYFPMIEERLKANGIPDDFKYLCVAESALQHNTSPAGAASFWQLMPATATQYGLQVDAEVDERYDIRKATDVACTYFNQSYQKFGTWTAAAASYNCGMAGFSNHSSFQQVTNYYDVILPEETNRYVFRILALKYLISNAKAMGYIVEGSDAYQPLKTRVLKVDTTISNLAQWTIDNGSSYKMLKLFNPWLRARTLTAKAGKTYEITLPQ</sequence>
<dbReference type="Proteomes" id="UP000248745">
    <property type="component" value="Unassembled WGS sequence"/>
</dbReference>
<evidence type="ECO:0000259" key="2">
    <source>
        <dbReference type="Pfam" id="PF01464"/>
    </source>
</evidence>
<accession>A0A2W2BEU0</accession>
<evidence type="ECO:0000313" key="3">
    <source>
        <dbReference type="EMBL" id="PZF74789.1"/>
    </source>
</evidence>
<evidence type="ECO:0000313" key="4">
    <source>
        <dbReference type="Proteomes" id="UP000248745"/>
    </source>
</evidence>
<dbReference type="PANTHER" id="PTHR37423">
    <property type="entry name" value="SOLUBLE LYTIC MUREIN TRANSGLYCOSYLASE-RELATED"/>
    <property type="match status" value="1"/>
</dbReference>
<feature type="domain" description="Transglycosylase SLT" evidence="2">
    <location>
        <begin position="103"/>
        <end position="194"/>
    </location>
</feature>
<dbReference type="InterPro" id="IPR008258">
    <property type="entry name" value="Transglycosylase_SLT_dom_1"/>
</dbReference>
<dbReference type="EMBL" id="QKTW01000002">
    <property type="protein sequence ID" value="PZF74789.1"/>
    <property type="molecule type" value="Genomic_DNA"/>
</dbReference>
<dbReference type="InterPro" id="IPR023346">
    <property type="entry name" value="Lysozyme-like_dom_sf"/>
</dbReference>
<dbReference type="OrthoDB" id="9815002at2"/>
<dbReference type="PANTHER" id="PTHR37423:SF2">
    <property type="entry name" value="MEMBRANE-BOUND LYTIC MUREIN TRANSGLYCOSYLASE C"/>
    <property type="match status" value="1"/>
</dbReference>
<gene>
    <name evidence="3" type="ORF">DN068_00915</name>
</gene>
<dbReference type="Pfam" id="PF01464">
    <property type="entry name" value="SLT"/>
    <property type="match status" value="1"/>
</dbReference>
<reference evidence="3 4" key="1">
    <citation type="submission" date="2018-06" db="EMBL/GenBank/DDBJ databases">
        <title>Mucibacter soli gen. nov., sp. nov., a new member of the family Chitinophagaceae producing mucin.</title>
        <authorList>
            <person name="Kim M.-K."/>
            <person name="Park S."/>
            <person name="Kim T.-S."/>
            <person name="Joung Y."/>
            <person name="Han J.-H."/>
            <person name="Kim S.B."/>
        </authorList>
    </citation>
    <scope>NUCLEOTIDE SEQUENCE [LARGE SCALE GENOMIC DNA]</scope>
    <source>
        <strain evidence="3 4">R1-15</strain>
    </source>
</reference>
<dbReference type="SUPFAM" id="SSF53955">
    <property type="entry name" value="Lysozyme-like"/>
    <property type="match status" value="1"/>
</dbReference>
<organism evidence="3 4">
    <name type="scientific">Taibaiella soli</name>
    <dbReference type="NCBI Taxonomy" id="1649169"/>
    <lineage>
        <taxon>Bacteria</taxon>
        <taxon>Pseudomonadati</taxon>
        <taxon>Bacteroidota</taxon>
        <taxon>Chitinophagia</taxon>
        <taxon>Chitinophagales</taxon>
        <taxon>Chitinophagaceae</taxon>
        <taxon>Taibaiella</taxon>
    </lineage>
</organism>
<keyword evidence="4" id="KW-1185">Reference proteome</keyword>
<proteinExistence type="inferred from homology"/>
<evidence type="ECO:0000256" key="1">
    <source>
        <dbReference type="ARBA" id="ARBA00007734"/>
    </source>
</evidence>